<comment type="subcellular location">
    <subcellularLocation>
        <location evidence="1">Cell inner membrane</location>
        <topology evidence="1">Multi-pass membrane protein</topology>
    </subcellularLocation>
</comment>
<reference evidence="12" key="2">
    <citation type="submission" date="2013-07" db="EMBL/GenBank/DDBJ databases">
        <authorList>
            <person name="Morais-Silva F.O."/>
            <person name="Rezende A.M."/>
            <person name="Pimentel C."/>
            <person name="Resende D.M."/>
            <person name="Santos C.I."/>
            <person name="Clemente C."/>
            <person name="de Oliveira L.M."/>
            <person name="da Silva S.M."/>
            <person name="Costa D.A."/>
            <person name="Varela-Raposo A."/>
            <person name="Horacio E.C.A."/>
            <person name="Matos M."/>
            <person name="Flores O."/>
            <person name="Ruiz J.C."/>
            <person name="Rodrigues-Pousada C."/>
        </authorList>
    </citation>
    <scope>NUCLEOTIDE SEQUENCE [LARGE SCALE GENOMIC DNA]</scope>
    <source>
        <strain evidence="12">ATCC 19364 / DSM 1382 / NCIMB 9332 / VKM B-1759</strain>
    </source>
</reference>
<dbReference type="InterPro" id="IPR055348">
    <property type="entry name" value="DctQ"/>
</dbReference>
<comment type="similarity">
    <text evidence="8">Belongs to the TRAP transporter small permease family.</text>
</comment>
<name>T2GBV2_MEGG1</name>
<feature type="transmembrane region" description="Helical" evidence="9">
    <location>
        <begin position="150"/>
        <end position="175"/>
    </location>
</feature>
<evidence type="ECO:0000256" key="2">
    <source>
        <dbReference type="ARBA" id="ARBA00022448"/>
    </source>
</evidence>
<dbReference type="InterPro" id="IPR007387">
    <property type="entry name" value="TRAP_DctQ"/>
</dbReference>
<feature type="transmembrane region" description="Helical" evidence="9">
    <location>
        <begin position="117"/>
        <end position="138"/>
    </location>
</feature>
<protein>
    <submittedName>
        <fullName evidence="11">Putative tripartite ATP-independent periplasmic transporter DctQ component</fullName>
    </submittedName>
</protein>
<gene>
    <name evidence="11" type="ORF">DGI_1787</name>
</gene>
<dbReference type="GO" id="GO:0015740">
    <property type="term" value="P:C4-dicarboxylate transport"/>
    <property type="evidence" value="ECO:0007669"/>
    <property type="project" value="TreeGrafter"/>
</dbReference>
<dbReference type="Pfam" id="PF04290">
    <property type="entry name" value="DctQ"/>
    <property type="match status" value="1"/>
</dbReference>
<evidence type="ECO:0000259" key="10">
    <source>
        <dbReference type="Pfam" id="PF04290"/>
    </source>
</evidence>
<feature type="transmembrane region" description="Helical" evidence="9">
    <location>
        <begin position="63"/>
        <end position="80"/>
    </location>
</feature>
<dbReference type="PANTHER" id="PTHR35011">
    <property type="entry name" value="2,3-DIKETO-L-GULONATE TRAP TRANSPORTER SMALL PERMEASE PROTEIN YIAM"/>
    <property type="match status" value="1"/>
</dbReference>
<keyword evidence="7 9" id="KW-0472">Membrane</keyword>
<keyword evidence="4" id="KW-0997">Cell inner membrane</keyword>
<feature type="domain" description="Tripartite ATP-independent periplasmic transporters DctQ component" evidence="10">
    <location>
        <begin position="39"/>
        <end position="176"/>
    </location>
</feature>
<dbReference type="PANTHER" id="PTHR35011:SF2">
    <property type="entry name" value="2,3-DIKETO-L-GULONATE TRAP TRANSPORTER SMALL PERMEASE PROTEIN YIAM"/>
    <property type="match status" value="1"/>
</dbReference>
<dbReference type="GO" id="GO:0022857">
    <property type="term" value="F:transmembrane transporter activity"/>
    <property type="evidence" value="ECO:0007669"/>
    <property type="project" value="TreeGrafter"/>
</dbReference>
<dbReference type="STRING" id="1121448.DGI_1787"/>
<evidence type="ECO:0000313" key="11">
    <source>
        <dbReference type="EMBL" id="AGW13586.1"/>
    </source>
</evidence>
<evidence type="ECO:0000256" key="6">
    <source>
        <dbReference type="ARBA" id="ARBA00022989"/>
    </source>
</evidence>
<proteinExistence type="inferred from homology"/>
<evidence type="ECO:0000256" key="8">
    <source>
        <dbReference type="ARBA" id="ARBA00038436"/>
    </source>
</evidence>
<dbReference type="eggNOG" id="COG3090">
    <property type="taxonomic scope" value="Bacteria"/>
</dbReference>
<keyword evidence="12" id="KW-1185">Reference proteome</keyword>
<reference evidence="11 12" key="1">
    <citation type="journal article" date="2013" name="J. Bacteriol.">
        <title>Roles of HynAB and Ech, the only two hydrogenases found in the model sulfate reducer Desulfovibrio gigas.</title>
        <authorList>
            <person name="Morais-Silva F.O."/>
            <person name="Santos C.I."/>
            <person name="Rodrigues R."/>
            <person name="Pereira I.A."/>
            <person name="Rodrigues-Pousada C."/>
        </authorList>
    </citation>
    <scope>NUCLEOTIDE SEQUENCE [LARGE SCALE GENOMIC DNA]</scope>
    <source>
        <strain evidence="12">ATCC 19364 / DSM 1382 / NCIMB 9332 / VKM B-1759</strain>
    </source>
</reference>
<dbReference type="GO" id="GO:0005886">
    <property type="term" value="C:plasma membrane"/>
    <property type="evidence" value="ECO:0007669"/>
    <property type="project" value="UniProtKB-SubCell"/>
</dbReference>
<keyword evidence="6 9" id="KW-1133">Transmembrane helix</keyword>
<evidence type="ECO:0000256" key="7">
    <source>
        <dbReference type="ARBA" id="ARBA00023136"/>
    </source>
</evidence>
<dbReference type="RefSeq" id="WP_021760461.1">
    <property type="nucleotide sequence ID" value="NC_022444.1"/>
</dbReference>
<evidence type="ECO:0000256" key="5">
    <source>
        <dbReference type="ARBA" id="ARBA00022692"/>
    </source>
</evidence>
<evidence type="ECO:0000313" key="12">
    <source>
        <dbReference type="Proteomes" id="UP000016587"/>
    </source>
</evidence>
<dbReference type="EMBL" id="CP006585">
    <property type="protein sequence ID" value="AGW13586.1"/>
    <property type="molecule type" value="Genomic_DNA"/>
</dbReference>
<accession>T2GBV2</accession>
<dbReference type="OrthoDB" id="5454104at2"/>
<dbReference type="HOGENOM" id="CLU_086356_9_4_7"/>
<keyword evidence="3" id="KW-1003">Cell membrane</keyword>
<organism evidence="11 12">
    <name type="scientific">Megalodesulfovibrio gigas (strain ATCC 19364 / DSM 1382 / NCIMB 9332 / VKM B-1759)</name>
    <name type="common">Desulfovibrio gigas</name>
    <dbReference type="NCBI Taxonomy" id="1121448"/>
    <lineage>
        <taxon>Bacteria</taxon>
        <taxon>Pseudomonadati</taxon>
        <taxon>Thermodesulfobacteriota</taxon>
        <taxon>Desulfovibrionia</taxon>
        <taxon>Desulfovibrionales</taxon>
        <taxon>Desulfovibrionaceae</taxon>
        <taxon>Megalodesulfovibrio</taxon>
    </lineage>
</organism>
<keyword evidence="5 9" id="KW-0812">Transmembrane</keyword>
<dbReference type="AlphaFoldDB" id="T2GBV2"/>
<keyword evidence="2" id="KW-0813">Transport</keyword>
<evidence type="ECO:0000256" key="4">
    <source>
        <dbReference type="ARBA" id="ARBA00022519"/>
    </source>
</evidence>
<feature type="transmembrane region" description="Helical" evidence="9">
    <location>
        <begin position="31"/>
        <end position="51"/>
    </location>
</feature>
<evidence type="ECO:0000256" key="9">
    <source>
        <dbReference type="SAM" id="Phobius"/>
    </source>
</evidence>
<evidence type="ECO:0000256" key="1">
    <source>
        <dbReference type="ARBA" id="ARBA00004429"/>
    </source>
</evidence>
<dbReference type="PATRIC" id="fig|1121448.10.peg.1758"/>
<dbReference type="KEGG" id="dgg:DGI_1787"/>
<evidence type="ECO:0000256" key="3">
    <source>
        <dbReference type="ARBA" id="ARBA00022475"/>
    </source>
</evidence>
<sequence length="184" mass="19349">MSRTPRPAGLHAVGCRLDRAAHVGGVAAERLLGVLCIVIAAVLCLQALCRYVLNNSLPWPDELAQVLLVWLTFLGGVAAWRRGTHLGLAAATGWFTGRRTGSAGAGATQLVRAIPHLAGIFFFAVLLYHGLLLCDLLWPQRYPALGVTKVVSYAAIPVCAGLMLLHSLAAVLGAARLPAKVDAA</sequence>
<dbReference type="Proteomes" id="UP000016587">
    <property type="component" value="Chromosome"/>
</dbReference>